<evidence type="ECO:0000313" key="3">
    <source>
        <dbReference type="Proteomes" id="UP000236370"/>
    </source>
</evidence>
<protein>
    <submittedName>
        <fullName evidence="2">SLC31A2 isoform 1</fullName>
    </submittedName>
</protein>
<feature type="chain" id="PRO_5014387962" evidence="1">
    <location>
        <begin position="26"/>
        <end position="73"/>
    </location>
</feature>
<dbReference type="AlphaFoldDB" id="A0A2J8NCX9"/>
<gene>
    <name evidence="2" type="ORF">CK820_G0012528</name>
</gene>
<feature type="signal peptide" evidence="1">
    <location>
        <begin position="1"/>
        <end position="25"/>
    </location>
</feature>
<keyword evidence="1" id="KW-0732">Signal</keyword>
<organism evidence="2 3">
    <name type="scientific">Pan troglodytes</name>
    <name type="common">Chimpanzee</name>
    <dbReference type="NCBI Taxonomy" id="9598"/>
    <lineage>
        <taxon>Eukaryota</taxon>
        <taxon>Metazoa</taxon>
        <taxon>Chordata</taxon>
        <taxon>Craniata</taxon>
        <taxon>Vertebrata</taxon>
        <taxon>Euteleostomi</taxon>
        <taxon>Mammalia</taxon>
        <taxon>Eutheria</taxon>
        <taxon>Euarchontoglires</taxon>
        <taxon>Primates</taxon>
        <taxon>Haplorrhini</taxon>
        <taxon>Catarrhini</taxon>
        <taxon>Hominidae</taxon>
        <taxon>Pan</taxon>
    </lineage>
</organism>
<proteinExistence type="predicted"/>
<accession>A0A2J8NCX9</accession>
<evidence type="ECO:0000256" key="1">
    <source>
        <dbReference type="SAM" id="SignalP"/>
    </source>
</evidence>
<dbReference type="Proteomes" id="UP000236370">
    <property type="component" value="Unassembled WGS sequence"/>
</dbReference>
<comment type="caution">
    <text evidence="2">The sequence shown here is derived from an EMBL/GenBank/DDBJ whole genome shotgun (WGS) entry which is preliminary data.</text>
</comment>
<reference evidence="2 3" key="1">
    <citation type="submission" date="2017-12" db="EMBL/GenBank/DDBJ databases">
        <title>High-resolution comparative analysis of great ape genomes.</title>
        <authorList>
            <person name="Pollen A."/>
            <person name="Hastie A."/>
            <person name="Hormozdiari F."/>
            <person name="Dougherty M."/>
            <person name="Liu R."/>
            <person name="Chaisson M."/>
            <person name="Hoppe E."/>
            <person name="Hill C."/>
            <person name="Pang A."/>
            <person name="Hillier L."/>
            <person name="Baker C."/>
            <person name="Armstrong J."/>
            <person name="Shendure J."/>
            <person name="Paten B."/>
            <person name="Wilson R."/>
            <person name="Chao H."/>
            <person name="Schneider V."/>
            <person name="Ventura M."/>
            <person name="Kronenberg Z."/>
            <person name="Murali S."/>
            <person name="Gordon D."/>
            <person name="Cantsilieris S."/>
            <person name="Munson K."/>
            <person name="Nelson B."/>
            <person name="Raja A."/>
            <person name="Underwood J."/>
            <person name="Diekhans M."/>
            <person name="Fiddes I."/>
            <person name="Haussler D."/>
            <person name="Eichler E."/>
        </authorList>
    </citation>
    <scope>NUCLEOTIDE SEQUENCE [LARGE SCALE GENOMIC DNA]</scope>
    <source>
        <strain evidence="2">Yerkes chimp pedigree #C0471</strain>
    </source>
</reference>
<sequence length="73" mass="8622">MAMHFIFSDTAVLLFDFWSVHSPAGQETKAQRQEERLLQGHTAWPFRCWCSCFWLYCMKASRLAKPSCSTRCW</sequence>
<dbReference type="EMBL" id="NBAG03000232">
    <property type="protein sequence ID" value="PNI69632.1"/>
    <property type="molecule type" value="Genomic_DNA"/>
</dbReference>
<name>A0A2J8NCX9_PANTR</name>
<evidence type="ECO:0000313" key="2">
    <source>
        <dbReference type="EMBL" id="PNI69632.1"/>
    </source>
</evidence>